<evidence type="ECO:0000256" key="2">
    <source>
        <dbReference type="ARBA" id="ARBA00022475"/>
    </source>
</evidence>
<keyword evidence="4 6" id="KW-1133">Transmembrane helix</keyword>
<sequence length="67" mass="7395">MEMNMFQLRGFGGLIILALDIWALVSIFGSSVSTGKKVLWALVVILLPVLGFILWFFIGPRSAARGR</sequence>
<feature type="domain" description="Cardiolipin synthase N-terminal" evidence="7">
    <location>
        <begin position="18"/>
        <end position="60"/>
    </location>
</feature>
<dbReference type="InterPro" id="IPR027379">
    <property type="entry name" value="CLS_N"/>
</dbReference>
<dbReference type="Pfam" id="PF13396">
    <property type="entry name" value="PLDc_N"/>
    <property type="match status" value="1"/>
</dbReference>
<keyword evidence="9" id="KW-1185">Reference proteome</keyword>
<evidence type="ECO:0000256" key="5">
    <source>
        <dbReference type="ARBA" id="ARBA00023136"/>
    </source>
</evidence>
<dbReference type="OrthoDB" id="8455471at2"/>
<evidence type="ECO:0000256" key="6">
    <source>
        <dbReference type="SAM" id="Phobius"/>
    </source>
</evidence>
<evidence type="ECO:0000256" key="4">
    <source>
        <dbReference type="ARBA" id="ARBA00022989"/>
    </source>
</evidence>
<reference evidence="8 9" key="1">
    <citation type="submission" date="2018-03" db="EMBL/GenBank/DDBJ databases">
        <title>Cereibacter changlensis.</title>
        <authorList>
            <person name="Meyer T.E."/>
            <person name="Miller S."/>
            <person name="Lodha T."/>
            <person name="Gandham S."/>
            <person name="Chintalapati S."/>
            <person name="Chintalapati V.R."/>
        </authorList>
    </citation>
    <scope>NUCLEOTIDE SEQUENCE [LARGE SCALE GENOMIC DNA]</scope>
    <source>
        <strain evidence="8 9">JA139</strain>
    </source>
</reference>
<evidence type="ECO:0000313" key="9">
    <source>
        <dbReference type="Proteomes" id="UP000241010"/>
    </source>
</evidence>
<feature type="transmembrane region" description="Helical" evidence="6">
    <location>
        <begin position="12"/>
        <end position="32"/>
    </location>
</feature>
<dbReference type="EMBL" id="PZKG01000184">
    <property type="protein sequence ID" value="PTE19765.1"/>
    <property type="molecule type" value="Genomic_DNA"/>
</dbReference>
<evidence type="ECO:0000259" key="7">
    <source>
        <dbReference type="Pfam" id="PF13396"/>
    </source>
</evidence>
<keyword evidence="2" id="KW-1003">Cell membrane</keyword>
<evidence type="ECO:0000256" key="1">
    <source>
        <dbReference type="ARBA" id="ARBA00004651"/>
    </source>
</evidence>
<comment type="subcellular location">
    <subcellularLocation>
        <location evidence="1">Cell membrane</location>
        <topology evidence="1">Multi-pass membrane protein</topology>
    </subcellularLocation>
</comment>
<protein>
    <recommendedName>
        <fullName evidence="7">Cardiolipin synthase N-terminal domain-containing protein</fullName>
    </recommendedName>
</protein>
<keyword evidence="3 6" id="KW-0812">Transmembrane</keyword>
<feature type="transmembrane region" description="Helical" evidence="6">
    <location>
        <begin position="38"/>
        <end position="58"/>
    </location>
</feature>
<dbReference type="RefSeq" id="WP_107665756.1">
    <property type="nucleotide sequence ID" value="NZ_PZKG01000184.1"/>
</dbReference>
<organism evidence="8 9">
    <name type="scientific">Cereibacter changlensis JA139</name>
    <dbReference type="NCBI Taxonomy" id="1188249"/>
    <lineage>
        <taxon>Bacteria</taxon>
        <taxon>Pseudomonadati</taxon>
        <taxon>Pseudomonadota</taxon>
        <taxon>Alphaproteobacteria</taxon>
        <taxon>Rhodobacterales</taxon>
        <taxon>Paracoccaceae</taxon>
        <taxon>Cereibacter</taxon>
    </lineage>
</organism>
<dbReference type="GO" id="GO:0005886">
    <property type="term" value="C:plasma membrane"/>
    <property type="evidence" value="ECO:0007669"/>
    <property type="project" value="UniProtKB-SubCell"/>
</dbReference>
<gene>
    <name evidence="8" type="ORF">C5F48_21165</name>
</gene>
<accession>A0A2T4JPE8</accession>
<evidence type="ECO:0000256" key="3">
    <source>
        <dbReference type="ARBA" id="ARBA00022692"/>
    </source>
</evidence>
<name>A0A2T4JPE8_9RHOB</name>
<dbReference type="AlphaFoldDB" id="A0A2T4JPE8"/>
<proteinExistence type="predicted"/>
<dbReference type="Proteomes" id="UP000241010">
    <property type="component" value="Unassembled WGS sequence"/>
</dbReference>
<evidence type="ECO:0000313" key="8">
    <source>
        <dbReference type="EMBL" id="PTE19765.1"/>
    </source>
</evidence>
<keyword evidence="5 6" id="KW-0472">Membrane</keyword>
<comment type="caution">
    <text evidence="8">The sequence shown here is derived from an EMBL/GenBank/DDBJ whole genome shotgun (WGS) entry which is preliminary data.</text>
</comment>